<dbReference type="InterPro" id="IPR050557">
    <property type="entry name" value="RTX_toxin/Mannuronan_C5-epim"/>
</dbReference>
<feature type="signal peptide" evidence="4">
    <location>
        <begin position="1"/>
        <end position="29"/>
    </location>
</feature>
<dbReference type="Pfam" id="PF00353">
    <property type="entry name" value="HemolysinCabind"/>
    <property type="match status" value="6"/>
</dbReference>
<dbReference type="InterPro" id="IPR011049">
    <property type="entry name" value="Serralysin-like_metalloprot_C"/>
</dbReference>
<comment type="subcellular location">
    <subcellularLocation>
        <location evidence="1">Secreted</location>
    </subcellularLocation>
</comment>
<dbReference type="Proteomes" id="UP000676967">
    <property type="component" value="Chromosome"/>
</dbReference>
<evidence type="ECO:0000256" key="2">
    <source>
        <dbReference type="ARBA" id="ARBA00022525"/>
    </source>
</evidence>
<name>A0ABM7LVR6_9ACTN</name>
<keyword evidence="2" id="KW-0964">Secreted</keyword>
<feature type="region of interest" description="Disordered" evidence="3">
    <location>
        <begin position="137"/>
        <end position="156"/>
    </location>
</feature>
<evidence type="ECO:0000256" key="4">
    <source>
        <dbReference type="SAM" id="SignalP"/>
    </source>
</evidence>
<dbReference type="SUPFAM" id="SSF51120">
    <property type="entry name" value="beta-Roll"/>
    <property type="match status" value="2"/>
</dbReference>
<keyword evidence="4" id="KW-0732">Signal</keyword>
<dbReference type="RefSeq" id="WP_229830391.1">
    <property type="nucleotide sequence ID" value="NZ_AP023356.1"/>
</dbReference>
<proteinExistence type="predicted"/>
<protein>
    <recommendedName>
        <fullName evidence="7">Hemolysin type calcium-binding protein</fullName>
    </recommendedName>
</protein>
<dbReference type="InterPro" id="IPR018511">
    <property type="entry name" value="Hemolysin-typ_Ca-bd_CS"/>
</dbReference>
<feature type="region of interest" description="Disordered" evidence="3">
    <location>
        <begin position="198"/>
        <end position="247"/>
    </location>
</feature>
<keyword evidence="6" id="KW-1185">Reference proteome</keyword>
<evidence type="ECO:0000256" key="1">
    <source>
        <dbReference type="ARBA" id="ARBA00004613"/>
    </source>
</evidence>
<accession>A0ABM7LVR6</accession>
<dbReference type="PANTHER" id="PTHR38340:SF1">
    <property type="entry name" value="S-LAYER PROTEIN"/>
    <property type="match status" value="1"/>
</dbReference>
<dbReference type="InterPro" id="IPR001343">
    <property type="entry name" value="Hemolysn_Ca-bd"/>
</dbReference>
<feature type="chain" id="PRO_5045743132" description="Hemolysin type calcium-binding protein" evidence="4">
    <location>
        <begin position="30"/>
        <end position="391"/>
    </location>
</feature>
<dbReference type="PANTHER" id="PTHR38340">
    <property type="entry name" value="S-LAYER PROTEIN"/>
    <property type="match status" value="1"/>
</dbReference>
<organism evidence="5 6">
    <name type="scientific">Actinoplanes ianthinogenes</name>
    <dbReference type="NCBI Taxonomy" id="122358"/>
    <lineage>
        <taxon>Bacteria</taxon>
        <taxon>Bacillati</taxon>
        <taxon>Actinomycetota</taxon>
        <taxon>Actinomycetes</taxon>
        <taxon>Micromonosporales</taxon>
        <taxon>Micromonosporaceae</taxon>
        <taxon>Actinoplanes</taxon>
    </lineage>
</organism>
<reference evidence="5 6" key="1">
    <citation type="submission" date="2020-08" db="EMBL/GenBank/DDBJ databases">
        <title>Whole genome shotgun sequence of Actinoplanes ianthinogenes NBRC 13996.</title>
        <authorList>
            <person name="Komaki H."/>
            <person name="Tamura T."/>
        </authorList>
    </citation>
    <scope>NUCLEOTIDE SEQUENCE [LARGE SCALE GENOMIC DNA]</scope>
    <source>
        <strain evidence="5 6">NBRC 13996</strain>
    </source>
</reference>
<dbReference type="EMBL" id="AP023356">
    <property type="protein sequence ID" value="BCJ43433.1"/>
    <property type="molecule type" value="Genomic_DNA"/>
</dbReference>
<dbReference type="PRINTS" id="PR00313">
    <property type="entry name" value="CABNDNGRPT"/>
</dbReference>
<evidence type="ECO:0000313" key="5">
    <source>
        <dbReference type="EMBL" id="BCJ43433.1"/>
    </source>
</evidence>
<gene>
    <name evidence="5" type="ORF">Aiant_40900</name>
</gene>
<dbReference type="PROSITE" id="PS00330">
    <property type="entry name" value="HEMOLYSIN_CALCIUM"/>
    <property type="match status" value="3"/>
</dbReference>
<evidence type="ECO:0000256" key="3">
    <source>
        <dbReference type="SAM" id="MobiDB-lite"/>
    </source>
</evidence>
<dbReference type="Gene3D" id="2.150.10.10">
    <property type="entry name" value="Serralysin-like metalloprotease, C-terminal"/>
    <property type="match status" value="3"/>
</dbReference>
<evidence type="ECO:0000313" key="6">
    <source>
        <dbReference type="Proteomes" id="UP000676967"/>
    </source>
</evidence>
<evidence type="ECO:0008006" key="7">
    <source>
        <dbReference type="Google" id="ProtNLM"/>
    </source>
</evidence>
<feature type="compositionally biased region" description="Basic and acidic residues" evidence="3">
    <location>
        <begin position="137"/>
        <end position="153"/>
    </location>
</feature>
<sequence>MLRNHWPAGVGLTLLAIVASGAVATPAMALTGGDAYAGTSRVTFRADSGDRNQVVITRAGRYVVIDDRVTINPGKGCKRVKGDKTKVRCKTKKPARSLYIKVYDRNDSVVNNSDLRMEAYGGTGSDTLVGGPKADMFRSDDTCEPRGGNDRIYGRGGNDEIFADDGSDYISAGDGNDLVLGDSDCANHPIRPGNDVIHGGKGDDELVGGAGDDQIYGDDGSDWLAGQAGRDRLDGGAGDDALQGDENDRGAAADVLLGGPGRDRLDYFAYAKSITVDLDGSSGDDGLPGERDTVGADVEDIISGPGDDRLTGNETANHLEGYYGNDVIVGGGGDDELDGVDGSDKIYGGAGDDAIITAGASSLVDGGPDNDVCRVRPETTAVFSCEVREIW</sequence>